<proteinExistence type="predicted"/>
<dbReference type="RefSeq" id="WP_163052140.1">
    <property type="nucleotide sequence ID" value="NZ_AP019695.1"/>
</dbReference>
<evidence type="ECO:0000313" key="2">
    <source>
        <dbReference type="EMBL" id="BBK23023.1"/>
    </source>
</evidence>
<feature type="transmembrane region" description="Helical" evidence="1">
    <location>
        <begin position="21"/>
        <end position="44"/>
    </location>
</feature>
<name>A0A6N4TJN3_9FIRM</name>
<dbReference type="Proteomes" id="UP000464754">
    <property type="component" value="Chromosome"/>
</dbReference>
<keyword evidence="1" id="KW-0812">Transmembrane</keyword>
<keyword evidence="3" id="KW-1185">Reference proteome</keyword>
<accession>A0A6N4TJN3</accession>
<organism evidence="2 3">
    <name type="scientific">Amedibacterium intestinale</name>
    <dbReference type="NCBI Taxonomy" id="2583452"/>
    <lineage>
        <taxon>Bacteria</taxon>
        <taxon>Bacillati</taxon>
        <taxon>Bacillota</taxon>
        <taxon>Erysipelotrichia</taxon>
        <taxon>Erysipelotrichales</taxon>
        <taxon>Erysipelotrichaceae</taxon>
        <taxon>Amedibacterium</taxon>
    </lineage>
</organism>
<keyword evidence="1" id="KW-0472">Membrane</keyword>
<dbReference type="InterPro" id="IPR025324">
    <property type="entry name" value="DUF4230"/>
</dbReference>
<evidence type="ECO:0000256" key="1">
    <source>
        <dbReference type="SAM" id="Phobius"/>
    </source>
</evidence>
<keyword evidence="1" id="KW-1133">Transmembrane helix</keyword>
<dbReference type="EMBL" id="AP019695">
    <property type="protein sequence ID" value="BBK23023.1"/>
    <property type="molecule type" value="Genomic_DNA"/>
</dbReference>
<evidence type="ECO:0000313" key="3">
    <source>
        <dbReference type="Proteomes" id="UP000464754"/>
    </source>
</evidence>
<dbReference type="Pfam" id="PF14014">
    <property type="entry name" value="DUF4230"/>
    <property type="match status" value="1"/>
</dbReference>
<dbReference type="KEGG" id="aarg:Aargi30884_19260"/>
<sequence>MELKKKEQGKNKNRFNIWKFLLANKLLTAIGMIALLMVVVLGIGKSYVAESKTTKLGFEDIGELATQSAYVTEVNVTKAARNLFGMEIPFTQSKYVYSYDVNIKAGFNFNEIEWKETNHVIEVKLPEANILSTEIDMDSCKIYHEDESIFRQITLSENNKALAELKKNAEKDAISNGLLENAYENAEKILTPFFEKEYDLKEYKIKFIKK</sequence>
<protein>
    <recommendedName>
        <fullName evidence="4">DUF4230 domain-containing protein</fullName>
    </recommendedName>
</protein>
<gene>
    <name evidence="2" type="ORF">Aargi30884_19260</name>
</gene>
<evidence type="ECO:0008006" key="4">
    <source>
        <dbReference type="Google" id="ProtNLM"/>
    </source>
</evidence>
<reference evidence="3" key="1">
    <citation type="submission" date="2019-05" db="EMBL/GenBank/DDBJ databases">
        <title>Complete genome sequencing of Absiella argi strain JCM 30884.</title>
        <authorList>
            <person name="Sakamoto M."/>
            <person name="Murakami T."/>
            <person name="Mori H."/>
        </authorList>
    </citation>
    <scope>NUCLEOTIDE SEQUENCE [LARGE SCALE GENOMIC DNA]</scope>
    <source>
        <strain evidence="3">JCM 30884</strain>
    </source>
</reference>
<dbReference type="AlphaFoldDB" id="A0A6N4TJN3"/>